<name>A0A7I7UCB0_MYCPV</name>
<dbReference type="InterPro" id="IPR056927">
    <property type="entry name" value="Phage_TAC"/>
</dbReference>
<proteinExistence type="predicted"/>
<dbReference type="Pfam" id="PF23888">
    <property type="entry name" value="DUF7240"/>
    <property type="match status" value="1"/>
</dbReference>
<keyword evidence="3" id="KW-1185">Reference proteome</keyword>
<accession>A0A7I7UCB0</accession>
<feature type="region of interest" description="Disordered" evidence="1">
    <location>
        <begin position="195"/>
        <end position="225"/>
    </location>
</feature>
<reference evidence="2 3" key="1">
    <citation type="journal article" date="2019" name="Emerg. Microbes Infect.">
        <title>Comprehensive subspecies identification of 175 nontuberculous mycobacteria species based on 7547 genomic profiles.</title>
        <authorList>
            <person name="Matsumoto Y."/>
            <person name="Kinjo T."/>
            <person name="Motooka D."/>
            <person name="Nabeya D."/>
            <person name="Jung N."/>
            <person name="Uechi K."/>
            <person name="Horii T."/>
            <person name="Iida T."/>
            <person name="Fujita J."/>
            <person name="Nakamura S."/>
        </authorList>
    </citation>
    <scope>NUCLEOTIDE SEQUENCE [LARGE SCALE GENOMIC DNA]</scope>
    <source>
        <strain evidence="2 3">JCM 6370</strain>
    </source>
</reference>
<dbReference type="Pfam" id="PF23781">
    <property type="entry name" value="Phage_TAC_16"/>
    <property type="match status" value="1"/>
</dbReference>
<evidence type="ECO:0000313" key="2">
    <source>
        <dbReference type="EMBL" id="BBY78877.1"/>
    </source>
</evidence>
<protein>
    <submittedName>
        <fullName evidence="2">Uncharacterized protein</fullName>
    </submittedName>
</protein>
<dbReference type="InterPro" id="IPR055664">
    <property type="entry name" value="DUF7240"/>
</dbReference>
<sequence length="240" mass="26311">MVWEPPAGFVDMLADADTAAHRGGVQVLEVPRVGRVSARRPGPAGAAWLAMSVKPVERRRGQSEDEAKAVEAQQRHEWLARFVREHLADGEYERILAAMLDGDAPADAVYRIGRAVATWGTARPFGAVVSLAFTSALHWRNLRTRIRSHGIADPMRLPSMHAILDEMETFWLESLHTGNVDKDRYEREQLFDKLYEPDPDDADTAASGEGGASPTTPPPGFSQSEINASFKALSGQLGAR</sequence>
<evidence type="ECO:0000256" key="1">
    <source>
        <dbReference type="SAM" id="MobiDB-lite"/>
    </source>
</evidence>
<dbReference type="EMBL" id="AP022599">
    <property type="protein sequence ID" value="BBY78877.1"/>
    <property type="molecule type" value="Genomic_DNA"/>
</dbReference>
<dbReference type="AlphaFoldDB" id="A0A7I7UCB0"/>
<gene>
    <name evidence="2" type="ORF">MPUL_00350</name>
</gene>
<dbReference type="Proteomes" id="UP000467252">
    <property type="component" value="Chromosome"/>
</dbReference>
<organism evidence="2 3">
    <name type="scientific">Mycolicibacterium pulveris</name>
    <name type="common">Mycobacterium pulveris</name>
    <dbReference type="NCBI Taxonomy" id="36813"/>
    <lineage>
        <taxon>Bacteria</taxon>
        <taxon>Bacillati</taxon>
        <taxon>Actinomycetota</taxon>
        <taxon>Actinomycetes</taxon>
        <taxon>Mycobacteriales</taxon>
        <taxon>Mycobacteriaceae</taxon>
        <taxon>Mycolicibacterium</taxon>
    </lineage>
</organism>
<evidence type="ECO:0000313" key="3">
    <source>
        <dbReference type="Proteomes" id="UP000467252"/>
    </source>
</evidence>